<accession>A0A1U7Y7R0</accession>
<evidence type="ECO:0000313" key="2">
    <source>
        <dbReference type="RefSeq" id="XP_009794855.1"/>
    </source>
</evidence>
<dbReference type="AlphaFoldDB" id="A0A1U7Y7R0"/>
<dbReference type="PANTHER" id="PTHR47150">
    <property type="entry name" value="OS12G0169200 PROTEIN"/>
    <property type="match status" value="1"/>
</dbReference>
<dbReference type="PANTHER" id="PTHR47150:SF7">
    <property type="entry name" value="NUCLEASE"/>
    <property type="match status" value="1"/>
</dbReference>
<organism evidence="1 2">
    <name type="scientific">Nicotiana sylvestris</name>
    <name type="common">Wood tobacco</name>
    <name type="synonym">South American tobacco</name>
    <dbReference type="NCBI Taxonomy" id="4096"/>
    <lineage>
        <taxon>Eukaryota</taxon>
        <taxon>Viridiplantae</taxon>
        <taxon>Streptophyta</taxon>
        <taxon>Embryophyta</taxon>
        <taxon>Tracheophyta</taxon>
        <taxon>Spermatophyta</taxon>
        <taxon>Magnoliopsida</taxon>
        <taxon>eudicotyledons</taxon>
        <taxon>Gunneridae</taxon>
        <taxon>Pentapetalae</taxon>
        <taxon>asterids</taxon>
        <taxon>lamiids</taxon>
        <taxon>Solanales</taxon>
        <taxon>Solanaceae</taxon>
        <taxon>Nicotianoideae</taxon>
        <taxon>Nicotianeae</taxon>
        <taxon>Nicotiana</taxon>
    </lineage>
</organism>
<reference evidence="2" key="2">
    <citation type="submission" date="2025-08" db="UniProtKB">
        <authorList>
            <consortium name="RefSeq"/>
        </authorList>
    </citation>
    <scope>IDENTIFICATION</scope>
    <source>
        <tissue evidence="2">Leaf</tissue>
    </source>
</reference>
<dbReference type="Pfam" id="PF04827">
    <property type="entry name" value="Plant_tran"/>
    <property type="match status" value="1"/>
</dbReference>
<keyword evidence="1" id="KW-1185">Reference proteome</keyword>
<name>A0A1U7Y7R0_NICSY</name>
<sequence>MVYTIVQTIRVPHSQKKKYFAMKQESCRKDIERAFGVLQSRFAIIAGLSRFWRKEVLYDILITCIILHNMIIEDERDLNAPIQDAWEGPTPTVEMVADENYQFEQFLARHKKIKDKDAHFALVML</sequence>
<proteinExistence type="predicted"/>
<evidence type="ECO:0000313" key="1">
    <source>
        <dbReference type="Proteomes" id="UP000189701"/>
    </source>
</evidence>
<dbReference type="eggNOG" id="ENOG502QR5Z">
    <property type="taxonomic scope" value="Eukaryota"/>
</dbReference>
<dbReference type="Proteomes" id="UP000189701">
    <property type="component" value="Unplaced"/>
</dbReference>
<reference evidence="1" key="1">
    <citation type="journal article" date="2013" name="Genome Biol.">
        <title>Reference genomes and transcriptomes of Nicotiana sylvestris and Nicotiana tomentosiformis.</title>
        <authorList>
            <person name="Sierro N."/>
            <person name="Battey J.N."/>
            <person name="Ouadi S."/>
            <person name="Bovet L."/>
            <person name="Goepfert S."/>
            <person name="Bakaher N."/>
            <person name="Peitsch M.C."/>
            <person name="Ivanov N.V."/>
        </authorList>
    </citation>
    <scope>NUCLEOTIDE SEQUENCE [LARGE SCALE GENOMIC DNA]</scope>
</reference>
<gene>
    <name evidence="2" type="primary">LOC104241608</name>
</gene>
<dbReference type="InterPro" id="IPR006912">
    <property type="entry name" value="Harbinger_derived_prot"/>
</dbReference>
<dbReference type="STRING" id="4096.A0A1U7Y7R0"/>
<dbReference type="RefSeq" id="XP_009794855.1">
    <property type="nucleotide sequence ID" value="XM_009796553.1"/>
</dbReference>
<dbReference type="OrthoDB" id="1298208at2759"/>
<protein>
    <submittedName>
        <fullName evidence="2">Uncharacterized protein LOC104241608</fullName>
    </submittedName>
</protein>